<comment type="caution">
    <text evidence="1">The sequence shown here is derived from an EMBL/GenBank/DDBJ whole genome shotgun (WGS) entry which is preliminary data.</text>
</comment>
<dbReference type="Proteomes" id="UP000682951">
    <property type="component" value="Unassembled WGS sequence"/>
</dbReference>
<keyword evidence="2" id="KW-1185">Reference proteome</keyword>
<evidence type="ECO:0000313" key="1">
    <source>
        <dbReference type="EMBL" id="MBR8463228.1"/>
    </source>
</evidence>
<name>A0ABS5HGI5_9BACT</name>
<dbReference type="EMBL" id="JAGSSW010000001">
    <property type="protein sequence ID" value="MBR8463228.1"/>
    <property type="molecule type" value="Genomic_DNA"/>
</dbReference>
<accession>A0ABS5HGI5</accession>
<proteinExistence type="predicted"/>
<organism evidence="1 2">
    <name type="scientific">Campylobacter anatolicus</name>
    <dbReference type="NCBI Taxonomy" id="2829105"/>
    <lineage>
        <taxon>Bacteria</taxon>
        <taxon>Pseudomonadati</taxon>
        <taxon>Campylobacterota</taxon>
        <taxon>Epsilonproteobacteria</taxon>
        <taxon>Campylobacterales</taxon>
        <taxon>Campylobacteraceae</taxon>
        <taxon>Campylobacter</taxon>
    </lineage>
</organism>
<sequence length="245" mass="27542">MIFDKFILGKTLSLANFLSLTDMKMAKNVLKNDFKYISCLQDPVFGSENLIRCEIGSINYVLALLCKYTLDLNDEYFHALDDGYLSGECNVGEEEFEELSEWLKDVKNIIIDDSFITHPDNKLIFEFLNLLKTNLSLNVVMVGSDAISVKTDGKLSKLIEPMSFDGSVIYTYLGQVYDELVGGVQFSIVAKLKDGDYVELDALDFKLKRKFRLDINLKGTVALASVSSLDGYNFKLVKVSKVNAD</sequence>
<protein>
    <submittedName>
        <fullName evidence="1">Uncharacterized protein</fullName>
    </submittedName>
</protein>
<evidence type="ECO:0000313" key="2">
    <source>
        <dbReference type="Proteomes" id="UP000682951"/>
    </source>
</evidence>
<dbReference type="RefSeq" id="WP_212141440.1">
    <property type="nucleotide sequence ID" value="NZ_JAGSSW010000001.1"/>
</dbReference>
<gene>
    <name evidence="1" type="ORF">KDD93_01385</name>
</gene>
<reference evidence="1 2" key="1">
    <citation type="submission" date="2021-04" db="EMBL/GenBank/DDBJ databases">
        <title>Molecular and phenotypic characterization and identification of bacterial isolates recovered from the Anatolian ground squirrels (Spermophilus xanthoprymnus) and which have the potential to form a new species in the Campylobacter genus.</title>
        <authorList>
            <person name="Aydin F."/>
            <person name="Abay S."/>
            <person name="Kayman T."/>
            <person name="Karakaya E."/>
            <person name="Mustak H.K."/>
            <person name="Mustak I.B."/>
            <person name="Bilgin N."/>
            <person name="Duzler A."/>
            <person name="Sahin O."/>
            <person name="Guran O."/>
            <person name="Saticioglu I.B."/>
        </authorList>
    </citation>
    <scope>NUCLEOTIDE SEQUENCE [LARGE SCALE GENOMIC DNA]</scope>
    <source>
        <strain evidence="2">faydin-G24</strain>
    </source>
</reference>